<dbReference type="AlphaFoldDB" id="A0A6M3M5G1"/>
<dbReference type="EMBL" id="MT143865">
    <property type="protein sequence ID" value="QJB03918.1"/>
    <property type="molecule type" value="Genomic_DNA"/>
</dbReference>
<reference evidence="1" key="1">
    <citation type="submission" date="2020-03" db="EMBL/GenBank/DDBJ databases">
        <title>The deep terrestrial virosphere.</title>
        <authorList>
            <person name="Holmfeldt K."/>
            <person name="Nilsson E."/>
            <person name="Simone D."/>
            <person name="Lopez-Fernandez M."/>
            <person name="Wu X."/>
            <person name="de Brujin I."/>
            <person name="Lundin D."/>
            <person name="Andersson A."/>
            <person name="Bertilsson S."/>
            <person name="Dopson M."/>
        </authorList>
    </citation>
    <scope>NUCLEOTIDE SEQUENCE</scope>
    <source>
        <strain evidence="1">MM171A00660</strain>
        <strain evidence="2">MM171B00538</strain>
    </source>
</reference>
<accession>A0A6M3M5G1</accession>
<proteinExistence type="predicted"/>
<dbReference type="EMBL" id="MT143684">
    <property type="protein sequence ID" value="QJB00212.1"/>
    <property type="molecule type" value="Genomic_DNA"/>
</dbReference>
<name>A0A6M3M5G1_9ZZZZ</name>
<gene>
    <name evidence="1" type="ORF">MM171A00660_0037</name>
    <name evidence="2" type="ORF">MM171B00538_0032</name>
</gene>
<evidence type="ECO:0000313" key="1">
    <source>
        <dbReference type="EMBL" id="QJB00212.1"/>
    </source>
</evidence>
<sequence>MAIYDEYGWPIDNDRKFESKHFTLEELTKKQQENSWLRNRDAEDGIYTEYSTDDYCYTAYECLSIDELKAAFLYGNWAIRQCFTYKNLAFINQINAGDEWWTLKKFEDGILLSFESITMIAVINHETKNWTKDYRGPSDGSGFHVVSEWDAKEEAEKMTLEFHEKKPEYANKKARYIVGDPQDTSNDFGIYFVDVATDYFPEYIEQLLTATHQQCCILEYTSEEFNKKWKEP</sequence>
<organism evidence="1">
    <name type="scientific">viral metagenome</name>
    <dbReference type="NCBI Taxonomy" id="1070528"/>
    <lineage>
        <taxon>unclassified sequences</taxon>
        <taxon>metagenomes</taxon>
        <taxon>organismal metagenomes</taxon>
    </lineage>
</organism>
<protein>
    <submittedName>
        <fullName evidence="1">Uncharacterized protein</fullName>
    </submittedName>
</protein>
<evidence type="ECO:0000313" key="2">
    <source>
        <dbReference type="EMBL" id="QJB03918.1"/>
    </source>
</evidence>